<evidence type="ECO:0000256" key="1">
    <source>
        <dbReference type="SAM" id="Phobius"/>
    </source>
</evidence>
<evidence type="ECO:0000313" key="3">
    <source>
        <dbReference type="Proteomes" id="UP000231408"/>
    </source>
</evidence>
<dbReference type="AlphaFoldDB" id="A0A2G9ZMA1"/>
<keyword evidence="1" id="KW-0472">Membrane</keyword>
<organism evidence="2 3">
    <name type="scientific">Candidatus Falkowbacteria bacterium CG23_combo_of_CG06-09_8_20_14_all_41_10</name>
    <dbReference type="NCBI Taxonomy" id="1974571"/>
    <lineage>
        <taxon>Bacteria</taxon>
        <taxon>Candidatus Falkowiibacteriota</taxon>
    </lineage>
</organism>
<name>A0A2G9ZMA1_9BACT</name>
<proteinExistence type="predicted"/>
<keyword evidence="1" id="KW-0812">Transmembrane</keyword>
<accession>A0A2G9ZMA1</accession>
<comment type="caution">
    <text evidence="2">The sequence shown here is derived from an EMBL/GenBank/DDBJ whole genome shotgun (WGS) entry which is preliminary data.</text>
</comment>
<dbReference type="Proteomes" id="UP000231408">
    <property type="component" value="Unassembled WGS sequence"/>
</dbReference>
<feature type="transmembrane region" description="Helical" evidence="1">
    <location>
        <begin position="83"/>
        <end position="100"/>
    </location>
</feature>
<sequence length="101" mass="11331">MSEPKVIPVIPKGNPERKSSLSEFIERPLATDNEVAKFEAKINESLNHNGSSQNNDELLEIYEDSSGNIIDVKKIIIKRGHGFFGLLFKIIFLLIFFGALV</sequence>
<protein>
    <submittedName>
        <fullName evidence="2">Uncharacterized protein</fullName>
    </submittedName>
</protein>
<dbReference type="EMBL" id="PCSE01000109">
    <property type="protein sequence ID" value="PIP34264.1"/>
    <property type="molecule type" value="Genomic_DNA"/>
</dbReference>
<feature type="non-terminal residue" evidence="2">
    <location>
        <position position="101"/>
    </location>
</feature>
<reference evidence="2 3" key="1">
    <citation type="submission" date="2017-09" db="EMBL/GenBank/DDBJ databases">
        <title>Depth-based differentiation of microbial function through sediment-hosted aquifers and enrichment of novel symbionts in the deep terrestrial subsurface.</title>
        <authorList>
            <person name="Probst A.J."/>
            <person name="Ladd B."/>
            <person name="Jarett J.K."/>
            <person name="Geller-Mcgrath D.E."/>
            <person name="Sieber C.M."/>
            <person name="Emerson J.B."/>
            <person name="Anantharaman K."/>
            <person name="Thomas B.C."/>
            <person name="Malmstrom R."/>
            <person name="Stieglmeier M."/>
            <person name="Klingl A."/>
            <person name="Woyke T."/>
            <person name="Ryan C.M."/>
            <person name="Banfield J.F."/>
        </authorList>
    </citation>
    <scope>NUCLEOTIDE SEQUENCE [LARGE SCALE GENOMIC DNA]</scope>
    <source>
        <strain evidence="2">CG23_combo_of_CG06-09_8_20_14_all_41_10</strain>
    </source>
</reference>
<evidence type="ECO:0000313" key="2">
    <source>
        <dbReference type="EMBL" id="PIP34264.1"/>
    </source>
</evidence>
<keyword evidence="1" id="KW-1133">Transmembrane helix</keyword>
<gene>
    <name evidence="2" type="ORF">COX21_03890</name>
</gene>